<proteinExistence type="predicted"/>
<keyword evidence="2" id="KW-1185">Reference proteome</keyword>
<dbReference type="Gene3D" id="3.40.50.300">
    <property type="entry name" value="P-loop containing nucleotide triphosphate hydrolases"/>
    <property type="match status" value="1"/>
</dbReference>
<dbReference type="Proteomes" id="UP000248410">
    <property type="component" value="Chromosome"/>
</dbReference>
<keyword evidence="1" id="KW-0418">Kinase</keyword>
<dbReference type="AlphaFoldDB" id="A0A2U9INT0"/>
<evidence type="ECO:0000313" key="1">
    <source>
        <dbReference type="EMBL" id="AWR97675.1"/>
    </source>
</evidence>
<dbReference type="PANTHER" id="PTHR41930:SF1">
    <property type="entry name" value="DEPHOSPHO-COA KINASE"/>
    <property type="match status" value="1"/>
</dbReference>
<keyword evidence="1" id="KW-0808">Transferase</keyword>
<evidence type="ECO:0000313" key="2">
    <source>
        <dbReference type="Proteomes" id="UP000248410"/>
    </source>
</evidence>
<protein>
    <submittedName>
        <fullName evidence="1">Dephospho-CoA kinase</fullName>
    </submittedName>
</protein>
<dbReference type="EMBL" id="CP029288">
    <property type="protein sequence ID" value="AWR97675.1"/>
    <property type="molecule type" value="Genomic_DNA"/>
</dbReference>
<dbReference type="OrthoDB" id="85381at2157"/>
<organism evidence="1 2">
    <name type="scientific">Acidianus sulfidivorans JP7</name>
    <dbReference type="NCBI Taxonomy" id="619593"/>
    <lineage>
        <taxon>Archaea</taxon>
        <taxon>Thermoproteota</taxon>
        <taxon>Thermoprotei</taxon>
        <taxon>Sulfolobales</taxon>
        <taxon>Sulfolobaceae</taxon>
        <taxon>Acidianus</taxon>
    </lineage>
</organism>
<gene>
    <name evidence="1" type="ORF">DFR86_09020</name>
</gene>
<dbReference type="KEGG" id="asul:DFR86_09020"/>
<dbReference type="GO" id="GO:0016301">
    <property type="term" value="F:kinase activity"/>
    <property type="evidence" value="ECO:0007669"/>
    <property type="project" value="UniProtKB-KW"/>
</dbReference>
<accession>A0A2U9INT0</accession>
<name>A0A2U9INT0_9CREN</name>
<reference evidence="1 2" key="1">
    <citation type="submission" date="2018-05" db="EMBL/GenBank/DDBJ databases">
        <title>Complete Genome Sequences of Extremely Thermoacidophilic, Metal-Mobilizing Type-Strain Members of the Archaeal Family Sulfolobaceae: Acidianus brierleyi DSM-1651T, Acidianus sulfidivorans DSM-18786T, Metallosphaera hakonensis DSM-7519T, and Metallosphaera prunae DSM-10039T.</title>
        <authorList>
            <person name="Counts J.A."/>
            <person name="Kelly R.M."/>
        </authorList>
    </citation>
    <scope>NUCLEOTIDE SEQUENCE [LARGE SCALE GENOMIC DNA]</scope>
    <source>
        <strain evidence="1 2">JP7</strain>
    </source>
</reference>
<sequence length="168" mass="19211">MPGSGKSLLSEMLKERGFTIISMSGVLKKRYEKEAKLGEKLMDFAKRMREIYGDGVVARLCIEEVTSKIDKVAFDGVRSLSEVEEFKRLGNPIIIAVHSPPYLRYERIISRMRPDDSKNINDLKMRDMEELKFGLGGVIAMADYMIVNDSTIDEFKRKANEILSRILK</sequence>
<dbReference type="InterPro" id="IPR027417">
    <property type="entry name" value="P-loop_NTPase"/>
</dbReference>
<dbReference type="PANTHER" id="PTHR41930">
    <property type="entry name" value="UPF0200 PROTEIN MJ1399"/>
    <property type="match status" value="1"/>
</dbReference>
<dbReference type="SUPFAM" id="SSF52540">
    <property type="entry name" value="P-loop containing nucleoside triphosphate hydrolases"/>
    <property type="match status" value="1"/>
</dbReference>